<keyword evidence="3 6" id="KW-0238">DNA-binding</keyword>
<feature type="compositionally biased region" description="Basic and acidic residues" evidence="7">
    <location>
        <begin position="201"/>
        <end position="218"/>
    </location>
</feature>
<evidence type="ECO:0000256" key="7">
    <source>
        <dbReference type="SAM" id="MobiDB-lite"/>
    </source>
</evidence>
<name>A0A316W5F0_9BASI</name>
<keyword evidence="9" id="KW-1185">Reference proteome</keyword>
<comment type="subunit">
    <text evidence="6">Heterotrimer.</text>
</comment>
<dbReference type="OrthoDB" id="1097733at2759"/>
<dbReference type="RefSeq" id="XP_025372014.1">
    <property type="nucleotide sequence ID" value="XM_025511671.1"/>
</dbReference>
<evidence type="ECO:0000256" key="6">
    <source>
        <dbReference type="RuleBase" id="RU367155"/>
    </source>
</evidence>
<sequence length="228" mass="25523">MSASHIDGADDEPLRVRDAAHRDVDTLYKSNLGDHSLDSAKGLIGEADGAHLDAKSAVPAGDGVADEEPLYVNAKQYQRILKRRAARQRIERKRRIDIARTTLKNAKDAGEMDLSSFDLTKPYQHESRHKHAMRRPRGPGGRFLTAEEIKAKEEQEEQEQEQASGEPGIILDERDTSHETAGLAGHEDAKHAFGFDQDETWALHEQDDSARRDGHVDQDDLELLNFDV</sequence>
<evidence type="ECO:0000256" key="1">
    <source>
        <dbReference type="ARBA" id="ARBA00004123"/>
    </source>
</evidence>
<dbReference type="InterPro" id="IPR001289">
    <property type="entry name" value="NFYA"/>
</dbReference>
<proteinExistence type="inferred from homology"/>
<evidence type="ECO:0000256" key="4">
    <source>
        <dbReference type="ARBA" id="ARBA00023163"/>
    </source>
</evidence>
<dbReference type="PROSITE" id="PS51152">
    <property type="entry name" value="NFYA_HAP2_2"/>
    <property type="match status" value="1"/>
</dbReference>
<accession>A0A316W5F0</accession>
<dbReference type="GO" id="GO:0003677">
    <property type="term" value="F:DNA binding"/>
    <property type="evidence" value="ECO:0007669"/>
    <property type="project" value="UniProtKB-KW"/>
</dbReference>
<feature type="region of interest" description="Disordered" evidence="7">
    <location>
        <begin position="151"/>
        <end position="192"/>
    </location>
</feature>
<dbReference type="PANTHER" id="PTHR12632">
    <property type="entry name" value="TRANSCRIPTION FACTOR NF-Y ALPHA-RELATED"/>
    <property type="match status" value="1"/>
</dbReference>
<protein>
    <recommendedName>
        <fullName evidence="6">Transcriptional activator HAP2</fullName>
    </recommendedName>
</protein>
<keyword evidence="2 6" id="KW-0805">Transcription regulation</keyword>
<evidence type="ECO:0000313" key="9">
    <source>
        <dbReference type="Proteomes" id="UP000245783"/>
    </source>
</evidence>
<dbReference type="STRING" id="1522189.A0A316W5F0"/>
<evidence type="ECO:0000256" key="2">
    <source>
        <dbReference type="ARBA" id="ARBA00023015"/>
    </source>
</evidence>
<dbReference type="GO" id="GO:0005634">
    <property type="term" value="C:nucleus"/>
    <property type="evidence" value="ECO:0007669"/>
    <property type="project" value="UniProtKB-SubCell"/>
</dbReference>
<comment type="function">
    <text evidence="6">Component of the sequence-specific heterotrimeric transcription factor (NF-Y) which specifically recognizes a 5'-CCAAT-3' box motif found in the promoters of its target genes.</text>
</comment>
<feature type="region of interest" description="Disordered" evidence="7">
    <location>
        <begin position="200"/>
        <end position="219"/>
    </location>
</feature>
<dbReference type="Pfam" id="PF02045">
    <property type="entry name" value="CBFB_NFYA"/>
    <property type="match status" value="1"/>
</dbReference>
<dbReference type="Gene3D" id="6.10.250.2430">
    <property type="match status" value="1"/>
</dbReference>
<dbReference type="Proteomes" id="UP000245783">
    <property type="component" value="Unassembled WGS sequence"/>
</dbReference>
<evidence type="ECO:0000256" key="5">
    <source>
        <dbReference type="ARBA" id="ARBA00023242"/>
    </source>
</evidence>
<dbReference type="InParanoid" id="A0A316W5F0"/>
<dbReference type="GO" id="GO:0003700">
    <property type="term" value="F:DNA-binding transcription factor activity"/>
    <property type="evidence" value="ECO:0007669"/>
    <property type="project" value="UniProtKB-UniRule"/>
</dbReference>
<gene>
    <name evidence="8" type="ORF">IE81DRAFT_286428</name>
</gene>
<reference evidence="8 9" key="1">
    <citation type="journal article" date="2018" name="Mol. Biol. Evol.">
        <title>Broad Genomic Sampling Reveals a Smut Pathogenic Ancestry of the Fungal Clade Ustilaginomycotina.</title>
        <authorList>
            <person name="Kijpornyongpan T."/>
            <person name="Mondo S.J."/>
            <person name="Barry K."/>
            <person name="Sandor L."/>
            <person name="Lee J."/>
            <person name="Lipzen A."/>
            <person name="Pangilinan J."/>
            <person name="LaButti K."/>
            <person name="Hainaut M."/>
            <person name="Henrissat B."/>
            <person name="Grigoriev I.V."/>
            <person name="Spatafora J.W."/>
            <person name="Aime M.C."/>
        </authorList>
    </citation>
    <scope>NUCLEOTIDE SEQUENCE [LARGE SCALE GENOMIC DNA]</scope>
    <source>
        <strain evidence="8 9">MCA 4658</strain>
    </source>
</reference>
<comment type="similarity">
    <text evidence="6">Belongs to the NFYA/HAP2 subunit family.</text>
</comment>
<evidence type="ECO:0000313" key="8">
    <source>
        <dbReference type="EMBL" id="PWN44854.1"/>
    </source>
</evidence>
<dbReference type="AlphaFoldDB" id="A0A316W5F0"/>
<keyword evidence="5 6" id="KW-0539">Nucleus</keyword>
<organism evidence="8 9">
    <name type="scientific">Ceraceosorus guamensis</name>
    <dbReference type="NCBI Taxonomy" id="1522189"/>
    <lineage>
        <taxon>Eukaryota</taxon>
        <taxon>Fungi</taxon>
        <taxon>Dikarya</taxon>
        <taxon>Basidiomycota</taxon>
        <taxon>Ustilaginomycotina</taxon>
        <taxon>Exobasidiomycetes</taxon>
        <taxon>Ceraceosorales</taxon>
        <taxon>Ceraceosoraceae</taxon>
        <taxon>Ceraceosorus</taxon>
    </lineage>
</organism>
<dbReference type="EMBL" id="KZ819358">
    <property type="protein sequence ID" value="PWN44854.1"/>
    <property type="molecule type" value="Genomic_DNA"/>
</dbReference>
<keyword evidence="4 6" id="KW-0804">Transcription</keyword>
<comment type="subcellular location">
    <subcellularLocation>
        <location evidence="1 6">Nucleus</location>
    </subcellularLocation>
</comment>
<dbReference type="SMART" id="SM00521">
    <property type="entry name" value="CBF"/>
    <property type="match status" value="1"/>
</dbReference>
<evidence type="ECO:0000256" key="3">
    <source>
        <dbReference type="ARBA" id="ARBA00023125"/>
    </source>
</evidence>
<dbReference type="GeneID" id="37033541"/>